<dbReference type="PANTHER" id="PTHR34815">
    <property type="entry name" value="LYSINE ACETYLTRANSFERASE"/>
    <property type="match status" value="1"/>
</dbReference>
<feature type="region of interest" description="Disordered" evidence="1">
    <location>
        <begin position="248"/>
        <end position="273"/>
    </location>
</feature>
<dbReference type="AlphaFoldDB" id="A0A261Y031"/>
<comment type="caution">
    <text evidence="2">The sequence shown here is derived from an EMBL/GenBank/DDBJ whole genome shotgun (WGS) entry which is preliminary data.</text>
</comment>
<evidence type="ECO:0008006" key="4">
    <source>
        <dbReference type="Google" id="ProtNLM"/>
    </source>
</evidence>
<dbReference type="Proteomes" id="UP000242875">
    <property type="component" value="Unassembled WGS sequence"/>
</dbReference>
<dbReference type="InterPro" id="IPR053013">
    <property type="entry name" value="LAT"/>
</dbReference>
<evidence type="ECO:0000256" key="1">
    <source>
        <dbReference type="SAM" id="MobiDB-lite"/>
    </source>
</evidence>
<dbReference type="PANTHER" id="PTHR34815:SF2">
    <property type="entry name" value="N-ACETYLTRANSFERASE DOMAIN-CONTAINING PROTEIN"/>
    <property type="match status" value="1"/>
</dbReference>
<evidence type="ECO:0000313" key="3">
    <source>
        <dbReference type="Proteomes" id="UP000242875"/>
    </source>
</evidence>
<organism evidence="2 3">
    <name type="scientific">Bifiguratus adelaidae</name>
    <dbReference type="NCBI Taxonomy" id="1938954"/>
    <lineage>
        <taxon>Eukaryota</taxon>
        <taxon>Fungi</taxon>
        <taxon>Fungi incertae sedis</taxon>
        <taxon>Mucoromycota</taxon>
        <taxon>Mucoromycotina</taxon>
        <taxon>Endogonomycetes</taxon>
        <taxon>Endogonales</taxon>
        <taxon>Endogonales incertae sedis</taxon>
        <taxon>Bifiguratus</taxon>
    </lineage>
</organism>
<accession>A0A261Y031</accession>
<feature type="compositionally biased region" description="Polar residues" evidence="1">
    <location>
        <begin position="248"/>
        <end position="261"/>
    </location>
</feature>
<evidence type="ECO:0000313" key="2">
    <source>
        <dbReference type="EMBL" id="OZJ03952.1"/>
    </source>
</evidence>
<name>A0A261Y031_9FUNG</name>
<reference evidence="2 3" key="1">
    <citation type="journal article" date="2017" name="Mycologia">
        <title>Bifiguratus adelaidae, gen. et sp. nov., a new member of Mucoromycotina in endophytic and soil-dwelling habitats.</title>
        <authorList>
            <person name="Torres-Cruz T.J."/>
            <person name="Billingsley Tobias T.L."/>
            <person name="Almatruk M."/>
            <person name="Hesse C."/>
            <person name="Kuske C.R."/>
            <person name="Desiro A."/>
            <person name="Benucci G.M."/>
            <person name="Bonito G."/>
            <person name="Stajich J.E."/>
            <person name="Dunlap C."/>
            <person name="Arnold A.E."/>
            <person name="Porras-Alfaro A."/>
        </authorList>
    </citation>
    <scope>NUCLEOTIDE SEQUENCE [LARGE SCALE GENOMIC DNA]</scope>
    <source>
        <strain evidence="2 3">AZ0501</strain>
    </source>
</reference>
<protein>
    <recommendedName>
        <fullName evidence="4">N-acetyltransferase domain-containing protein</fullName>
    </recommendedName>
</protein>
<keyword evidence="3" id="KW-1185">Reference proteome</keyword>
<gene>
    <name evidence="2" type="ORF">BZG36_02945</name>
</gene>
<feature type="compositionally biased region" description="Low complexity" evidence="1">
    <location>
        <begin position="262"/>
        <end position="273"/>
    </location>
</feature>
<sequence>MTRDSDSDNFALLHPTPAQLAIVNKSVVSWMATNHGINDHFQRKEHANRLSPNGHRDRILVFKEDATSRPGDPIIPILSDYQTYLHKVWVKLPGSRNVEEAWIEGISNVYTPQEHRRHGCASTMPFKRKRMAKPTASGQKPSCPTFTWTVEKFYEPIGWKTYPAPEVFPLDDRQPGEGFETRLANSLEWISDDELPSIIEEDRRILLDEVAARGTQYPSSAWFQQPKHFSGNKVACACTLQRLGYQTSGTVESESPVPQTWRSGSTFSRTSSS</sequence>
<dbReference type="EMBL" id="MVBO01000061">
    <property type="protein sequence ID" value="OZJ03952.1"/>
    <property type="molecule type" value="Genomic_DNA"/>
</dbReference>
<proteinExistence type="predicted"/>